<dbReference type="InterPro" id="IPR008769">
    <property type="entry name" value="PhaF_PhaI"/>
</dbReference>
<gene>
    <name evidence="2" type="ORF">ACG0Z6_09665</name>
</gene>
<keyword evidence="3" id="KW-1185">Reference proteome</keyword>
<comment type="caution">
    <text evidence="2">The sequence shown here is derived from an EMBL/GenBank/DDBJ whole genome shotgun (WGS) entry which is preliminary data.</text>
</comment>
<reference evidence="2 3" key="1">
    <citation type="submission" date="2024-08" db="EMBL/GenBank/DDBJ databases">
        <authorList>
            <person name="Lu H."/>
        </authorList>
    </citation>
    <scope>NUCLEOTIDE SEQUENCE [LARGE SCALE GENOMIC DNA]</scope>
    <source>
        <strain evidence="2 3">BYS180W</strain>
    </source>
</reference>
<proteinExistence type="predicted"/>
<dbReference type="EMBL" id="JBIGHZ010000003">
    <property type="protein sequence ID" value="MFG6448506.1"/>
    <property type="molecule type" value="Genomic_DNA"/>
</dbReference>
<dbReference type="RefSeq" id="WP_394460794.1">
    <property type="nucleotide sequence ID" value="NZ_JBIGHZ010000003.1"/>
</dbReference>
<organism evidence="2 3">
    <name type="scientific">Roseateles rivi</name>
    <dbReference type="NCBI Taxonomy" id="3299028"/>
    <lineage>
        <taxon>Bacteria</taxon>
        <taxon>Pseudomonadati</taxon>
        <taxon>Pseudomonadota</taxon>
        <taxon>Betaproteobacteria</taxon>
        <taxon>Burkholderiales</taxon>
        <taxon>Sphaerotilaceae</taxon>
        <taxon>Roseateles</taxon>
    </lineage>
</organism>
<dbReference type="PANTHER" id="PTHR38664">
    <property type="entry name" value="SLR0058 PROTEIN"/>
    <property type="match status" value="1"/>
</dbReference>
<protein>
    <submittedName>
        <fullName evidence="2">Phasin family protein</fullName>
    </submittedName>
</protein>
<accession>A0ABW7FW15</accession>
<name>A0ABW7FW15_9BURK</name>
<evidence type="ECO:0000313" key="3">
    <source>
        <dbReference type="Proteomes" id="UP001606099"/>
    </source>
</evidence>
<evidence type="ECO:0000313" key="2">
    <source>
        <dbReference type="EMBL" id="MFG6448506.1"/>
    </source>
</evidence>
<feature type="region of interest" description="Disordered" evidence="1">
    <location>
        <begin position="181"/>
        <end position="203"/>
    </location>
</feature>
<evidence type="ECO:0000256" key="1">
    <source>
        <dbReference type="SAM" id="MobiDB-lite"/>
    </source>
</evidence>
<dbReference type="PANTHER" id="PTHR38664:SF1">
    <property type="entry name" value="SLR0058 PROTEIN"/>
    <property type="match status" value="1"/>
</dbReference>
<dbReference type="Proteomes" id="UP001606099">
    <property type="component" value="Unassembled WGS sequence"/>
</dbReference>
<sequence>MLSKSPLLFLACTGALLPLFVLHEFNMAKKSQRSPVSSASASATATEVPNDKALAQAVRASAQQIWAAGLGAFAKAQGEGCKTFEHLVQEGLKLQKKTQTVAELKLSEVSQRVGKTVSTTVSQKAQQATQQWDKLEAIFEDRVARALGRLGVPSSHDLCTLIARLDALSEALNLTKKAAVPRKTSARKTTRKGNGSDSVPVLP</sequence>
<dbReference type="Pfam" id="PF05597">
    <property type="entry name" value="Phasin"/>
    <property type="match status" value="1"/>
</dbReference>